<keyword evidence="3" id="KW-1185">Reference proteome</keyword>
<protein>
    <submittedName>
        <fullName evidence="2">Uncharacterized protein</fullName>
    </submittedName>
</protein>
<dbReference type="Proteomes" id="UP001500738">
    <property type="component" value="Unassembled WGS sequence"/>
</dbReference>
<proteinExistence type="predicted"/>
<name>A0ABN1M6D6_9SPHN</name>
<feature type="compositionally biased region" description="Basic and acidic residues" evidence="1">
    <location>
        <begin position="56"/>
        <end position="65"/>
    </location>
</feature>
<evidence type="ECO:0000313" key="3">
    <source>
        <dbReference type="Proteomes" id="UP001500738"/>
    </source>
</evidence>
<evidence type="ECO:0000256" key="1">
    <source>
        <dbReference type="SAM" id="MobiDB-lite"/>
    </source>
</evidence>
<evidence type="ECO:0000313" key="2">
    <source>
        <dbReference type="EMBL" id="GAA0864882.1"/>
    </source>
</evidence>
<feature type="compositionally biased region" description="Gly residues" evidence="1">
    <location>
        <begin position="42"/>
        <end position="55"/>
    </location>
</feature>
<reference evidence="2 3" key="1">
    <citation type="journal article" date="2019" name="Int. J. Syst. Evol. Microbiol.">
        <title>The Global Catalogue of Microorganisms (GCM) 10K type strain sequencing project: providing services to taxonomists for standard genome sequencing and annotation.</title>
        <authorList>
            <consortium name="The Broad Institute Genomics Platform"/>
            <consortium name="The Broad Institute Genome Sequencing Center for Infectious Disease"/>
            <person name="Wu L."/>
            <person name="Ma J."/>
        </authorList>
    </citation>
    <scope>NUCLEOTIDE SEQUENCE [LARGE SCALE GENOMIC DNA]</scope>
    <source>
        <strain evidence="2 3">JCM 15910</strain>
    </source>
</reference>
<accession>A0ABN1M6D6</accession>
<organism evidence="2 3">
    <name type="scientific">Sphingopyxis soli</name>
    <dbReference type="NCBI Taxonomy" id="592051"/>
    <lineage>
        <taxon>Bacteria</taxon>
        <taxon>Pseudomonadati</taxon>
        <taxon>Pseudomonadota</taxon>
        <taxon>Alphaproteobacteria</taxon>
        <taxon>Sphingomonadales</taxon>
        <taxon>Sphingomonadaceae</taxon>
        <taxon>Sphingopyxis</taxon>
    </lineage>
</organism>
<gene>
    <name evidence="2" type="ORF">GCM10009115_21220</name>
</gene>
<dbReference type="EMBL" id="BAAAFE010000007">
    <property type="protein sequence ID" value="GAA0864882.1"/>
    <property type="molecule type" value="Genomic_DNA"/>
</dbReference>
<sequence length="110" mass="11809">MVKKGDVRRDMVALRRVMRLTQRVETALVCRAHRRCKDDGRGTGGPGGRGEGPGHQGRDGMDEAVKGGLPSSMGRPVSLPRALAEADNAIQSINWVTMIALPDDFAKTAV</sequence>
<comment type="caution">
    <text evidence="2">The sequence shown here is derived from an EMBL/GenBank/DDBJ whole genome shotgun (WGS) entry which is preliminary data.</text>
</comment>
<feature type="region of interest" description="Disordered" evidence="1">
    <location>
        <begin position="34"/>
        <end position="73"/>
    </location>
</feature>